<dbReference type="AlphaFoldDB" id="A0A1M7L3H2"/>
<gene>
    <name evidence="1" type="ORF">SAMN05216499_113185</name>
</gene>
<keyword evidence="2" id="KW-1185">Reference proteome</keyword>
<dbReference type="EMBL" id="FRBI01000013">
    <property type="protein sequence ID" value="SHM72622.1"/>
    <property type="molecule type" value="Genomic_DNA"/>
</dbReference>
<name>A0A1M7L3H2_9ACTN</name>
<dbReference type="Proteomes" id="UP000184111">
    <property type="component" value="Unassembled WGS sequence"/>
</dbReference>
<dbReference type="OrthoDB" id="4275175at2"/>
<dbReference type="RefSeq" id="WP_143172533.1">
    <property type="nucleotide sequence ID" value="NZ_FRBI01000013.1"/>
</dbReference>
<proteinExistence type="predicted"/>
<dbReference type="STRING" id="310782.SAMN05216499_113185"/>
<protein>
    <submittedName>
        <fullName evidence="1">Uncharacterized protein</fullName>
    </submittedName>
</protein>
<evidence type="ECO:0000313" key="1">
    <source>
        <dbReference type="EMBL" id="SHM72622.1"/>
    </source>
</evidence>
<evidence type="ECO:0000313" key="2">
    <source>
        <dbReference type="Proteomes" id="UP000184111"/>
    </source>
</evidence>
<accession>A0A1M7L3H2</accession>
<sequence>MNTERFEDRLLSSLKDHIQERNLRSPAGEAVAVRPARSRWARGVPMVVAAAAVAVALGGVLESGQSAAPAADGGQTRSATGGARVDRITNAAYTLERVAHGEVKLTVFDSRTGTVPVDDMRRDLARMGMSVKVMVGMPSCPRSDLVYWGTKSSSRVPFRFGNTENGKWIAYVNAALIPAGDTLVLGFSPRGTKTLGVISLSMVRGDGARCVATAAPGTASSR</sequence>
<organism evidence="1 2">
    <name type="scientific">Actinacidiphila paucisporea</name>
    <dbReference type="NCBI Taxonomy" id="310782"/>
    <lineage>
        <taxon>Bacteria</taxon>
        <taxon>Bacillati</taxon>
        <taxon>Actinomycetota</taxon>
        <taxon>Actinomycetes</taxon>
        <taxon>Kitasatosporales</taxon>
        <taxon>Streptomycetaceae</taxon>
        <taxon>Actinacidiphila</taxon>
    </lineage>
</organism>
<reference evidence="1 2" key="1">
    <citation type="submission" date="2016-11" db="EMBL/GenBank/DDBJ databases">
        <authorList>
            <person name="Jaros S."/>
            <person name="Januszkiewicz K."/>
            <person name="Wedrychowicz H."/>
        </authorList>
    </citation>
    <scope>NUCLEOTIDE SEQUENCE [LARGE SCALE GENOMIC DNA]</scope>
    <source>
        <strain evidence="1 2">CGMCC 4.2025</strain>
    </source>
</reference>